<accession>A0A1Q9F264</accession>
<proteinExistence type="predicted"/>
<sequence>MLAPGTEEYAGSGLSSVDRPSLNALIARNTVEFDARRPRPANEFRPESIPGRLAAWQVFQGYARIGLRYELLHITMILRVPLLAWSLAQFLAAVAVAIVESLKESGLALQCQVKRPWYRLEADAQMKWEVAGIRGKRLVLGNSGGSGVP</sequence>
<reference evidence="1 2" key="1">
    <citation type="submission" date="2016-02" db="EMBL/GenBank/DDBJ databases">
        <title>Genome analysis of coral dinoflagellate symbionts highlights evolutionary adaptations to a symbiotic lifestyle.</title>
        <authorList>
            <person name="Aranda M."/>
            <person name="Li Y."/>
            <person name="Liew Y.J."/>
            <person name="Baumgarten S."/>
            <person name="Simakov O."/>
            <person name="Wilson M."/>
            <person name="Piel J."/>
            <person name="Ashoor H."/>
            <person name="Bougouffa S."/>
            <person name="Bajic V.B."/>
            <person name="Ryu T."/>
            <person name="Ravasi T."/>
            <person name="Bayer T."/>
            <person name="Micklem G."/>
            <person name="Kim H."/>
            <person name="Bhak J."/>
            <person name="Lajeunesse T.C."/>
            <person name="Voolstra C.R."/>
        </authorList>
    </citation>
    <scope>NUCLEOTIDE SEQUENCE [LARGE SCALE GENOMIC DNA]</scope>
    <source>
        <strain evidence="1 2">CCMP2467</strain>
    </source>
</reference>
<gene>
    <name evidence="1" type="ORF">AK812_SmicGene2237</name>
</gene>
<evidence type="ECO:0000313" key="1">
    <source>
        <dbReference type="EMBL" id="OLQ13747.1"/>
    </source>
</evidence>
<protein>
    <submittedName>
        <fullName evidence="1">Uncharacterized protein</fullName>
    </submittedName>
</protein>
<organism evidence="1 2">
    <name type="scientific">Symbiodinium microadriaticum</name>
    <name type="common">Dinoflagellate</name>
    <name type="synonym">Zooxanthella microadriatica</name>
    <dbReference type="NCBI Taxonomy" id="2951"/>
    <lineage>
        <taxon>Eukaryota</taxon>
        <taxon>Sar</taxon>
        <taxon>Alveolata</taxon>
        <taxon>Dinophyceae</taxon>
        <taxon>Suessiales</taxon>
        <taxon>Symbiodiniaceae</taxon>
        <taxon>Symbiodinium</taxon>
    </lineage>
</organism>
<dbReference type="Proteomes" id="UP000186817">
    <property type="component" value="Unassembled WGS sequence"/>
</dbReference>
<keyword evidence="2" id="KW-1185">Reference proteome</keyword>
<name>A0A1Q9F264_SYMMI</name>
<dbReference type="AlphaFoldDB" id="A0A1Q9F264"/>
<comment type="caution">
    <text evidence="1">The sequence shown here is derived from an EMBL/GenBank/DDBJ whole genome shotgun (WGS) entry which is preliminary data.</text>
</comment>
<dbReference type="EMBL" id="LSRX01000024">
    <property type="protein sequence ID" value="OLQ13747.1"/>
    <property type="molecule type" value="Genomic_DNA"/>
</dbReference>
<evidence type="ECO:0000313" key="2">
    <source>
        <dbReference type="Proteomes" id="UP000186817"/>
    </source>
</evidence>